<dbReference type="AlphaFoldDB" id="A0A363NQ43"/>
<accession>A0A363NQ43</accession>
<dbReference type="OrthoDB" id="704518at2"/>
<evidence type="ECO:0000313" key="1">
    <source>
        <dbReference type="EMBL" id="PUV22926.1"/>
    </source>
</evidence>
<organism evidence="1 2">
    <name type="scientific">Sphingobacterium athyrii</name>
    <dbReference type="NCBI Taxonomy" id="2152717"/>
    <lineage>
        <taxon>Bacteria</taxon>
        <taxon>Pseudomonadati</taxon>
        <taxon>Bacteroidota</taxon>
        <taxon>Sphingobacteriia</taxon>
        <taxon>Sphingobacteriales</taxon>
        <taxon>Sphingobacteriaceae</taxon>
        <taxon>Sphingobacterium</taxon>
    </lineage>
</organism>
<sequence length="206" mass="23753">MIRSVFIALVIFVLHTELRAQEKFDPVAWKAPYNLSLDGWGIERFPIPIDFAPKIPYKGVEDVRFTTGWSKPGSDEYWSYAFLWYIEGQQVPNSKTIEANLSMYFDGLVNRNIGKRALPKELIKKTKTKFKKLAEPEGEDESTFTGTIQMVDYMGKQPITLHSTVHVRKCPGTDHTIIFHQFSPQERSAPVWSKLDGLWHTFHCSE</sequence>
<dbReference type="RefSeq" id="WP_108635261.1">
    <property type="nucleotide sequence ID" value="NZ_QCXX01000005.1"/>
</dbReference>
<keyword evidence="2" id="KW-1185">Reference proteome</keyword>
<dbReference type="Proteomes" id="UP000250831">
    <property type="component" value="Unassembled WGS sequence"/>
</dbReference>
<gene>
    <name evidence="1" type="ORF">DCO56_18565</name>
</gene>
<comment type="caution">
    <text evidence="1">The sequence shown here is derived from an EMBL/GenBank/DDBJ whole genome shotgun (WGS) entry which is preliminary data.</text>
</comment>
<name>A0A363NQ43_9SPHI</name>
<protein>
    <submittedName>
        <fullName evidence="1">Uncharacterized protein</fullName>
    </submittedName>
</protein>
<reference evidence="1 2" key="1">
    <citation type="submission" date="2018-04" db="EMBL/GenBank/DDBJ databases">
        <title>Sphingobacterium sp. M46 Genome.</title>
        <authorList>
            <person name="Cheng J."/>
            <person name="Li Y."/>
        </authorList>
    </citation>
    <scope>NUCLEOTIDE SEQUENCE [LARGE SCALE GENOMIC DNA]</scope>
    <source>
        <strain evidence="1 2">M46</strain>
    </source>
</reference>
<proteinExistence type="predicted"/>
<dbReference type="EMBL" id="QCXX01000005">
    <property type="protein sequence ID" value="PUV22926.1"/>
    <property type="molecule type" value="Genomic_DNA"/>
</dbReference>
<evidence type="ECO:0000313" key="2">
    <source>
        <dbReference type="Proteomes" id="UP000250831"/>
    </source>
</evidence>